<dbReference type="EMBL" id="BART01012989">
    <property type="protein sequence ID" value="GAG87821.1"/>
    <property type="molecule type" value="Genomic_DNA"/>
</dbReference>
<reference evidence="1" key="1">
    <citation type="journal article" date="2014" name="Front. Microbiol.">
        <title>High frequency of phylogenetically diverse reductive dehalogenase-homologous genes in deep subseafloor sedimentary metagenomes.</title>
        <authorList>
            <person name="Kawai M."/>
            <person name="Futagami T."/>
            <person name="Toyoda A."/>
            <person name="Takaki Y."/>
            <person name="Nishi S."/>
            <person name="Hori S."/>
            <person name="Arai W."/>
            <person name="Tsubouchi T."/>
            <person name="Morono Y."/>
            <person name="Uchiyama I."/>
            <person name="Ito T."/>
            <person name="Fujiyama A."/>
            <person name="Inagaki F."/>
            <person name="Takami H."/>
        </authorList>
    </citation>
    <scope>NUCLEOTIDE SEQUENCE</scope>
    <source>
        <strain evidence="1">Expedition CK06-06</strain>
    </source>
</reference>
<accession>X1CUD7</accession>
<proteinExistence type="predicted"/>
<name>X1CUD7_9ZZZZ</name>
<feature type="non-terminal residue" evidence="1">
    <location>
        <position position="65"/>
    </location>
</feature>
<evidence type="ECO:0000313" key="1">
    <source>
        <dbReference type="EMBL" id="GAG87821.1"/>
    </source>
</evidence>
<dbReference type="AlphaFoldDB" id="X1CUD7"/>
<protein>
    <submittedName>
        <fullName evidence="1">Uncharacterized protein</fullName>
    </submittedName>
</protein>
<gene>
    <name evidence="1" type="ORF">S01H4_26821</name>
</gene>
<sequence length="65" mass="7640">MLPYMKWYPSEVLGDPSQQILSNEAAGVYHRLLWIMWHHNEKREKWEGIPADDSYLAALVREDPG</sequence>
<organism evidence="1">
    <name type="scientific">marine sediment metagenome</name>
    <dbReference type="NCBI Taxonomy" id="412755"/>
    <lineage>
        <taxon>unclassified sequences</taxon>
        <taxon>metagenomes</taxon>
        <taxon>ecological metagenomes</taxon>
    </lineage>
</organism>
<comment type="caution">
    <text evidence="1">The sequence shown here is derived from an EMBL/GenBank/DDBJ whole genome shotgun (WGS) entry which is preliminary data.</text>
</comment>